<dbReference type="EMBL" id="WUTW01000003">
    <property type="protein sequence ID" value="MXQ66160.1"/>
    <property type="molecule type" value="Genomic_DNA"/>
</dbReference>
<dbReference type="Proteomes" id="UP000431901">
    <property type="component" value="Unassembled WGS sequence"/>
</dbReference>
<dbReference type="AlphaFoldDB" id="A0A6I4WBH6"/>
<name>A0A6I4WBH6_9ACTN</name>
<proteinExistence type="predicted"/>
<evidence type="ECO:0000313" key="2">
    <source>
        <dbReference type="Proteomes" id="UP000431901"/>
    </source>
</evidence>
<sequence length="409" mass="45183">MMDATDLAEARIEGADNVLVAPSKLRDDDAIKDFFGSTITPEDLAAGSIDLTQKTVYLCGDVSEVSGDHLRAAARVFVVRELSHGYREDAGNPWTIIDLGRVPLRVHGVGVFYRRFFDLGADHFGQISTEHQFQSLTESTKTGTAHRSGIYLTPVTQDGDELHFRLLRCSTNLSGPTESFRPTDTSIVDALNREAAAIFRGHAPLNHVLAQIYHNTQATAERKQAKAKISSHADKTKDMPVNGIMAFCTFYDGLDKLQPMADDAFDYGVKRASGLTRLRFRLKATAEGDSVALPQQFTLTLYPGSVFFMPLSTNRLYTHEIRPSTLDAHMIPTRLGYVVRCSSTEAVHKNGRTFLKAGGDLVKLEAPTEEGMAELRRMYAEENKSTGFIDYGGKFLFSMNAGDYVAPRI</sequence>
<keyword evidence="2" id="KW-1185">Reference proteome</keyword>
<dbReference type="OrthoDB" id="581018at2"/>
<gene>
    <name evidence="1" type="ORF">GQ466_19255</name>
</gene>
<protein>
    <submittedName>
        <fullName evidence="1">Uncharacterized protein</fullName>
    </submittedName>
</protein>
<organism evidence="1 2">
    <name type="scientific">Actinomadura rayongensis</name>
    <dbReference type="NCBI Taxonomy" id="1429076"/>
    <lineage>
        <taxon>Bacteria</taxon>
        <taxon>Bacillati</taxon>
        <taxon>Actinomycetota</taxon>
        <taxon>Actinomycetes</taxon>
        <taxon>Streptosporangiales</taxon>
        <taxon>Thermomonosporaceae</taxon>
        <taxon>Actinomadura</taxon>
    </lineage>
</organism>
<comment type="caution">
    <text evidence="1">The sequence shown here is derived from an EMBL/GenBank/DDBJ whole genome shotgun (WGS) entry which is preliminary data.</text>
</comment>
<evidence type="ECO:0000313" key="1">
    <source>
        <dbReference type="EMBL" id="MXQ66160.1"/>
    </source>
</evidence>
<dbReference type="Gene3D" id="2.60.120.590">
    <property type="entry name" value="Alpha-ketoglutarate-dependent dioxygenase AlkB-like"/>
    <property type="match status" value="1"/>
</dbReference>
<dbReference type="InterPro" id="IPR037151">
    <property type="entry name" value="AlkB-like_sf"/>
</dbReference>
<reference evidence="1 2" key="1">
    <citation type="submission" date="2019-12" db="EMBL/GenBank/DDBJ databases">
        <title>Nocardia macrotermitis sp. nov. and Nocardia aurantia sp. nov., isolated from the gut of the fungus growing-termite Macrotermes natalensis.</title>
        <authorList>
            <person name="Christine B."/>
            <person name="Rene B."/>
        </authorList>
    </citation>
    <scope>NUCLEOTIDE SEQUENCE [LARGE SCALE GENOMIC DNA]</scope>
    <source>
        <strain evidence="1 2">DSM 102126</strain>
    </source>
</reference>
<accession>A0A6I4WBH6</accession>